<dbReference type="PANTHER" id="PTHR43157">
    <property type="entry name" value="PHOSPHATIDYLINOSITOL-GLYCAN BIOSYNTHESIS CLASS F PROTEIN-RELATED"/>
    <property type="match status" value="1"/>
</dbReference>
<reference evidence="3" key="1">
    <citation type="journal article" date="2023" name="Mol. Phylogenet. Evol.">
        <title>Genome-scale phylogeny and comparative genomics of the fungal order Sordariales.</title>
        <authorList>
            <person name="Hensen N."/>
            <person name="Bonometti L."/>
            <person name="Westerberg I."/>
            <person name="Brannstrom I.O."/>
            <person name="Guillou S."/>
            <person name="Cros-Aarteil S."/>
            <person name="Calhoun S."/>
            <person name="Haridas S."/>
            <person name="Kuo A."/>
            <person name="Mondo S."/>
            <person name="Pangilinan J."/>
            <person name="Riley R."/>
            <person name="LaButti K."/>
            <person name="Andreopoulos B."/>
            <person name="Lipzen A."/>
            <person name="Chen C."/>
            <person name="Yan M."/>
            <person name="Daum C."/>
            <person name="Ng V."/>
            <person name="Clum A."/>
            <person name="Steindorff A."/>
            <person name="Ohm R.A."/>
            <person name="Martin F."/>
            <person name="Silar P."/>
            <person name="Natvig D.O."/>
            <person name="Lalanne C."/>
            <person name="Gautier V."/>
            <person name="Ament-Velasquez S.L."/>
            <person name="Kruys A."/>
            <person name="Hutchinson M.I."/>
            <person name="Powell A.J."/>
            <person name="Barry K."/>
            <person name="Miller A.N."/>
            <person name="Grigoriev I.V."/>
            <person name="Debuchy R."/>
            <person name="Gladieux P."/>
            <person name="Hiltunen Thoren M."/>
            <person name="Johannesson H."/>
        </authorList>
    </citation>
    <scope>NUCLEOTIDE SEQUENCE</scope>
    <source>
        <strain evidence="3">CBS 232.78</strain>
    </source>
</reference>
<evidence type="ECO:0000313" key="3">
    <source>
        <dbReference type="EMBL" id="KAK3394198.1"/>
    </source>
</evidence>
<dbReference type="PRINTS" id="PR00081">
    <property type="entry name" value="GDHRDH"/>
</dbReference>
<keyword evidence="1" id="KW-0560">Oxidoreductase</keyword>
<dbReference type="EMBL" id="JAULSW010000001">
    <property type="protein sequence ID" value="KAK3394198.1"/>
    <property type="molecule type" value="Genomic_DNA"/>
</dbReference>
<proteinExistence type="predicted"/>
<evidence type="ECO:0000313" key="4">
    <source>
        <dbReference type="Proteomes" id="UP001285441"/>
    </source>
</evidence>
<evidence type="ECO:0000256" key="2">
    <source>
        <dbReference type="SAM" id="MobiDB-lite"/>
    </source>
</evidence>
<dbReference type="GO" id="GO:0016491">
    <property type="term" value="F:oxidoreductase activity"/>
    <property type="evidence" value="ECO:0007669"/>
    <property type="project" value="UniProtKB-KW"/>
</dbReference>
<dbReference type="PANTHER" id="PTHR43157:SF22">
    <property type="entry name" value="SHORT-CHAIN DEHYDROGENASE_REDUCTASE PHMF"/>
    <property type="match status" value="1"/>
</dbReference>
<dbReference type="AlphaFoldDB" id="A0AAE0P6A8"/>
<name>A0AAE0P6A8_9PEZI</name>
<gene>
    <name evidence="3" type="ORF">B0H63DRAFT_444378</name>
</gene>
<accession>A0AAE0P6A8</accession>
<dbReference type="InterPro" id="IPR002347">
    <property type="entry name" value="SDR_fam"/>
</dbReference>
<dbReference type="Pfam" id="PF00106">
    <property type="entry name" value="adh_short"/>
    <property type="match status" value="1"/>
</dbReference>
<protein>
    <submittedName>
        <fullName evidence="3">Uncharacterized protein</fullName>
    </submittedName>
</protein>
<comment type="caution">
    <text evidence="3">The sequence shown here is derived from an EMBL/GenBank/DDBJ whole genome shotgun (WGS) entry which is preliminary data.</text>
</comment>
<sequence>MSDLNLITAREAPGGPPPGLGDLSRMRWSAKHPPIDPKVSFAGKTVLVTGANTGLGFEAALKYSALGADKLILGVRSVEKGQAAKDRILARTGRASSTIVVLSVDLSDFASVQAFIPALESVTSHLDVALLNAGLCNPSYEATAAGWEIAVQVNVLATALMAILLLPLLRTAAATGGTKPPAAAHLTFVNSRGHMTIKDEWLAKSPDKKSLLAAANDAKTWNPEKSYCLVKLLAMAAMLAIAQASSGSASAGPEIIVNAVCPDMTKTDLGRKFGLGARLSMSIFHTIFARTAEQGARSLVSATALGPESNGRFWHHDILHPMGDLASDSTYMEKTWREIVDVLVKTQPNVQQILGGRN</sequence>
<dbReference type="Proteomes" id="UP001285441">
    <property type="component" value="Unassembled WGS sequence"/>
</dbReference>
<feature type="region of interest" description="Disordered" evidence="2">
    <location>
        <begin position="1"/>
        <end position="22"/>
    </location>
</feature>
<reference evidence="3" key="2">
    <citation type="submission" date="2023-06" db="EMBL/GenBank/DDBJ databases">
        <authorList>
            <consortium name="Lawrence Berkeley National Laboratory"/>
            <person name="Haridas S."/>
            <person name="Hensen N."/>
            <person name="Bonometti L."/>
            <person name="Westerberg I."/>
            <person name="Brannstrom I.O."/>
            <person name="Guillou S."/>
            <person name="Cros-Aarteil S."/>
            <person name="Calhoun S."/>
            <person name="Kuo A."/>
            <person name="Mondo S."/>
            <person name="Pangilinan J."/>
            <person name="Riley R."/>
            <person name="LaButti K."/>
            <person name="Andreopoulos B."/>
            <person name="Lipzen A."/>
            <person name="Chen C."/>
            <person name="Yanf M."/>
            <person name="Daum C."/>
            <person name="Ng V."/>
            <person name="Clum A."/>
            <person name="Steindorff A."/>
            <person name="Ohm R."/>
            <person name="Martin F."/>
            <person name="Silar P."/>
            <person name="Natvig D."/>
            <person name="Lalanne C."/>
            <person name="Gautier V."/>
            <person name="Ament-velasquez S.L."/>
            <person name="Kruys A."/>
            <person name="Hutchinson M.I."/>
            <person name="Powell A.J."/>
            <person name="Barry K."/>
            <person name="Miller A.N."/>
            <person name="Grigoriev I.V."/>
            <person name="Debuchy R."/>
            <person name="Gladieux P."/>
            <person name="Thoren M.H."/>
            <person name="Johannesson H."/>
        </authorList>
    </citation>
    <scope>NUCLEOTIDE SEQUENCE</scope>
    <source>
        <strain evidence="3">CBS 232.78</strain>
    </source>
</reference>
<dbReference type="SUPFAM" id="SSF51735">
    <property type="entry name" value="NAD(P)-binding Rossmann-fold domains"/>
    <property type="match status" value="1"/>
</dbReference>
<organism evidence="3 4">
    <name type="scientific">Podospora didyma</name>
    <dbReference type="NCBI Taxonomy" id="330526"/>
    <lineage>
        <taxon>Eukaryota</taxon>
        <taxon>Fungi</taxon>
        <taxon>Dikarya</taxon>
        <taxon>Ascomycota</taxon>
        <taxon>Pezizomycotina</taxon>
        <taxon>Sordariomycetes</taxon>
        <taxon>Sordariomycetidae</taxon>
        <taxon>Sordariales</taxon>
        <taxon>Podosporaceae</taxon>
        <taxon>Podospora</taxon>
    </lineage>
</organism>
<evidence type="ECO:0000256" key="1">
    <source>
        <dbReference type="ARBA" id="ARBA00023002"/>
    </source>
</evidence>
<keyword evidence="4" id="KW-1185">Reference proteome</keyword>
<dbReference type="Gene3D" id="3.40.50.720">
    <property type="entry name" value="NAD(P)-binding Rossmann-like Domain"/>
    <property type="match status" value="1"/>
</dbReference>
<dbReference type="InterPro" id="IPR036291">
    <property type="entry name" value="NAD(P)-bd_dom_sf"/>
</dbReference>